<organism evidence="2">
    <name type="scientific">Tanacetum cinerariifolium</name>
    <name type="common">Dalmatian daisy</name>
    <name type="synonym">Chrysanthemum cinerariifolium</name>
    <dbReference type="NCBI Taxonomy" id="118510"/>
    <lineage>
        <taxon>Eukaryota</taxon>
        <taxon>Viridiplantae</taxon>
        <taxon>Streptophyta</taxon>
        <taxon>Embryophyta</taxon>
        <taxon>Tracheophyta</taxon>
        <taxon>Spermatophyta</taxon>
        <taxon>Magnoliopsida</taxon>
        <taxon>eudicotyledons</taxon>
        <taxon>Gunneridae</taxon>
        <taxon>Pentapetalae</taxon>
        <taxon>asterids</taxon>
        <taxon>campanulids</taxon>
        <taxon>Asterales</taxon>
        <taxon>Asteraceae</taxon>
        <taxon>Asteroideae</taxon>
        <taxon>Anthemideae</taxon>
        <taxon>Anthemidinae</taxon>
        <taxon>Tanacetum</taxon>
    </lineage>
</organism>
<dbReference type="PANTHER" id="PTHR31973:SF187">
    <property type="entry name" value="MUTATOR TRANSPOSASE MUDRA PROTEIN"/>
    <property type="match status" value="1"/>
</dbReference>
<protein>
    <submittedName>
        <fullName evidence="2">Pentatricopeptide repeat-containing protein</fullName>
    </submittedName>
</protein>
<dbReference type="AlphaFoldDB" id="A0A699HPK6"/>
<feature type="non-terminal residue" evidence="2">
    <location>
        <position position="1"/>
    </location>
</feature>
<feature type="region of interest" description="Disordered" evidence="1">
    <location>
        <begin position="1"/>
        <end position="50"/>
    </location>
</feature>
<feature type="compositionally biased region" description="Basic and acidic residues" evidence="1">
    <location>
        <begin position="1"/>
        <end position="23"/>
    </location>
</feature>
<dbReference type="PANTHER" id="PTHR31973">
    <property type="entry name" value="POLYPROTEIN, PUTATIVE-RELATED"/>
    <property type="match status" value="1"/>
</dbReference>
<name>A0A699HPK6_TANCI</name>
<sequence>KGKEKVSQDEKKGVEARTNIIDKGKKKVSQDETEGVEARTSTVDSDYDSEFDIVDDSEYDSDKSVDYLSPGEEQLIELKNKMKANREAKAKAKGNSVSNMNEPNDENIMPVDNVRGETFEKYDIYMNELLTRLKTTDEDGITHDPFILVEKHVDKSFGKKVVAKCGQRPPRLIVLEKGKQRKQSMYYGFTEKLGVTVNPDDKTYFDRFHVSFAGLEDRWNAWCRKVITLDGYFLKSPNQEEDLGCSRENGLTLMSDHHKGLIEAGKDVMPNAKHRQFARHIYENFKKHYSWFWHVIPAGGNLFKVRSGSKGFTVDEGKKRCKVQSRMDLNRVVMVGLNRVAQLQVGQKSGVSGSKQGSAVAGGSKGCPSIRGSKKGGAVGSKQSSVGAGGLKRGAGAFGSKRKAVSSVGTQKRQVQTQDDLVQIQADPMQTQEQAKIDLTQVEQIQEQTHDQVQTQEQPKQVTLRRPSARILQRKLAKQGSSQNIAFNVEQV</sequence>
<reference evidence="2" key="1">
    <citation type="journal article" date="2019" name="Sci. Rep.">
        <title>Draft genome of Tanacetum cinerariifolium, the natural source of mosquito coil.</title>
        <authorList>
            <person name="Yamashiro T."/>
            <person name="Shiraishi A."/>
            <person name="Satake H."/>
            <person name="Nakayama K."/>
        </authorList>
    </citation>
    <scope>NUCLEOTIDE SEQUENCE</scope>
</reference>
<feature type="compositionally biased region" description="Low complexity" evidence="1">
    <location>
        <begin position="348"/>
        <end position="362"/>
    </location>
</feature>
<gene>
    <name evidence="2" type="ORF">Tci_435716</name>
</gene>
<evidence type="ECO:0000256" key="1">
    <source>
        <dbReference type="SAM" id="MobiDB-lite"/>
    </source>
</evidence>
<feature type="compositionally biased region" description="Gly residues" evidence="1">
    <location>
        <begin position="387"/>
        <end position="397"/>
    </location>
</feature>
<evidence type="ECO:0000313" key="2">
    <source>
        <dbReference type="EMBL" id="GEY63742.1"/>
    </source>
</evidence>
<dbReference type="EMBL" id="BKCJ010195782">
    <property type="protein sequence ID" value="GEY63742.1"/>
    <property type="molecule type" value="Genomic_DNA"/>
</dbReference>
<feature type="region of interest" description="Disordered" evidence="1">
    <location>
        <begin position="90"/>
        <end position="110"/>
    </location>
</feature>
<comment type="caution">
    <text evidence="2">The sequence shown here is derived from an EMBL/GenBank/DDBJ whole genome shotgun (WGS) entry which is preliminary data.</text>
</comment>
<accession>A0A699HPK6</accession>
<feature type="region of interest" description="Disordered" evidence="1">
    <location>
        <begin position="348"/>
        <end position="412"/>
    </location>
</feature>
<proteinExistence type="predicted"/>